<keyword evidence="3" id="KW-1185">Reference proteome</keyword>
<feature type="compositionally biased region" description="Basic residues" evidence="1">
    <location>
        <begin position="85"/>
        <end position="100"/>
    </location>
</feature>
<organism evidence="2 3">
    <name type="scientific">Heterodera trifolii</name>
    <dbReference type="NCBI Taxonomy" id="157864"/>
    <lineage>
        <taxon>Eukaryota</taxon>
        <taxon>Metazoa</taxon>
        <taxon>Ecdysozoa</taxon>
        <taxon>Nematoda</taxon>
        <taxon>Chromadorea</taxon>
        <taxon>Rhabditida</taxon>
        <taxon>Tylenchina</taxon>
        <taxon>Tylenchomorpha</taxon>
        <taxon>Tylenchoidea</taxon>
        <taxon>Heteroderidae</taxon>
        <taxon>Heteroderinae</taxon>
        <taxon>Heterodera</taxon>
    </lineage>
</organism>
<dbReference type="EMBL" id="JBICBT010000786">
    <property type="protein sequence ID" value="KAL3100670.1"/>
    <property type="molecule type" value="Genomic_DNA"/>
</dbReference>
<proteinExistence type="predicted"/>
<feature type="region of interest" description="Disordered" evidence="1">
    <location>
        <begin position="1"/>
        <end position="22"/>
    </location>
</feature>
<evidence type="ECO:0000313" key="3">
    <source>
        <dbReference type="Proteomes" id="UP001620626"/>
    </source>
</evidence>
<protein>
    <submittedName>
        <fullName evidence="2">Uncharacterized protein</fullName>
    </submittedName>
</protein>
<gene>
    <name evidence="2" type="ORF">niasHT_020949</name>
</gene>
<accession>A0ABD2KCL0</accession>
<reference evidence="2 3" key="1">
    <citation type="submission" date="2024-10" db="EMBL/GenBank/DDBJ databases">
        <authorList>
            <person name="Kim D."/>
        </authorList>
    </citation>
    <scope>NUCLEOTIDE SEQUENCE [LARGE SCALE GENOMIC DNA]</scope>
    <source>
        <strain evidence="2">BH-2024</strain>
    </source>
</reference>
<name>A0ABD2KCL0_9BILA</name>
<dbReference type="Proteomes" id="UP001620626">
    <property type="component" value="Unassembled WGS sequence"/>
</dbReference>
<dbReference type="AlphaFoldDB" id="A0ABD2KCL0"/>
<evidence type="ECO:0000256" key="1">
    <source>
        <dbReference type="SAM" id="MobiDB-lite"/>
    </source>
</evidence>
<sequence length="159" mass="18378">MRSKGQNIDQSAKDFSEGVEVSQNDAKELAKYLSSERGNKTFGEVILSEASKYDKKREQMDSESAQNAKTPGKANENAKKDQKAHAKTKTAQKSSHRTNRKSLQIIAKIFAQCYEKEWEKLKKEIANIRLEEQEELSEKMDEFGKKFWEEIQKAEKRNE</sequence>
<comment type="caution">
    <text evidence="2">The sequence shown here is derived from an EMBL/GenBank/DDBJ whole genome shotgun (WGS) entry which is preliminary data.</text>
</comment>
<evidence type="ECO:0000313" key="2">
    <source>
        <dbReference type="EMBL" id="KAL3100670.1"/>
    </source>
</evidence>
<feature type="region of interest" description="Disordered" evidence="1">
    <location>
        <begin position="53"/>
        <end position="101"/>
    </location>
</feature>
<feature type="compositionally biased region" description="Polar residues" evidence="1">
    <location>
        <begin position="1"/>
        <end position="10"/>
    </location>
</feature>